<dbReference type="PROSITE" id="PS00028">
    <property type="entry name" value="ZINC_FINGER_C2H2_1"/>
    <property type="match status" value="1"/>
</dbReference>
<keyword evidence="3" id="KW-1185">Reference proteome</keyword>
<evidence type="ECO:0000313" key="3">
    <source>
        <dbReference type="Proteomes" id="UP000887458"/>
    </source>
</evidence>
<gene>
    <name evidence="2" type="ORF">DERP_005182</name>
</gene>
<sequence length="451" mass="54899">MDPNVKLYFCPTNLNNSLLINDNNDNCSSGFYKCIGFERGFLQQCKFSSNLQSDFHSHLQHEHEFTKYFCRYCFLKDSSNRRYFRSPIALITHLDKIHKNQHFQCNCCSYRAITADHVNLHQLFCHQNVCQENRCIYQKTPPQNSSLKLKYFYDKYRIEHIAENPYRYQCLYCKYCSNIFQETIQHLVRLHPEFPLLYYDDSDDDDEFSTNINNNNNIQTLSNDGDHHHINNRKFINVRNNAINQNTNEFCCFFCDEKFSLKKKIRDHLIQHLFDSNEKIRHEFFENWIQTFISKQHSFKEFYPQCPICLKLGFNPIEPKLVTEFDSNNQKQHYMEHSSFQKFKCLICFNDQQIDYWLKDSYHYIINHMNEFHSKQIQKSIPFDLKNNNMIFWRQIKHFLQEKSILMEYTAANMEMMKHFNNDNLNALKRLEEQYQRHLSLFFFWLKRKDK</sequence>
<dbReference type="Proteomes" id="UP000887458">
    <property type="component" value="Unassembled WGS sequence"/>
</dbReference>
<proteinExistence type="predicted"/>
<dbReference type="SMART" id="SM00355">
    <property type="entry name" value="ZnF_C2H2"/>
    <property type="match status" value="4"/>
</dbReference>
<reference evidence="2 3" key="1">
    <citation type="journal article" date="2018" name="J. Allergy Clin. Immunol.">
        <title>High-quality assembly of Dermatophagoides pteronyssinus genome and transcriptome reveals a wide range of novel allergens.</title>
        <authorList>
            <person name="Liu X.Y."/>
            <person name="Yang K.Y."/>
            <person name="Wang M.Q."/>
            <person name="Kwok J.S."/>
            <person name="Zeng X."/>
            <person name="Yang Z."/>
            <person name="Xiao X.J."/>
            <person name="Lau C.P."/>
            <person name="Li Y."/>
            <person name="Huang Z.M."/>
            <person name="Ba J.G."/>
            <person name="Yim A.K."/>
            <person name="Ouyang C.Y."/>
            <person name="Ngai S.M."/>
            <person name="Chan T.F."/>
            <person name="Leung E.L."/>
            <person name="Liu L."/>
            <person name="Liu Z.G."/>
            <person name="Tsui S.K."/>
        </authorList>
    </citation>
    <scope>NUCLEOTIDE SEQUENCE [LARGE SCALE GENOMIC DNA]</scope>
    <source>
        <strain evidence="2">Derp</strain>
    </source>
</reference>
<reference evidence="2 3" key="2">
    <citation type="journal article" date="2022" name="Mol. Biol. Evol.">
        <title>Comparative Genomics Reveals Insights into the Divergent Evolution of Astigmatic Mites and Household Pest Adaptations.</title>
        <authorList>
            <person name="Xiong Q."/>
            <person name="Wan A.T."/>
            <person name="Liu X."/>
            <person name="Fung C.S."/>
            <person name="Xiao X."/>
            <person name="Malainual N."/>
            <person name="Hou J."/>
            <person name="Wang L."/>
            <person name="Wang M."/>
            <person name="Yang K.Y."/>
            <person name="Cui Y."/>
            <person name="Leung E.L."/>
            <person name="Nong W."/>
            <person name="Shin S.K."/>
            <person name="Au S.W."/>
            <person name="Jeong K.Y."/>
            <person name="Chew F.T."/>
            <person name="Hui J.H."/>
            <person name="Leung T.F."/>
            <person name="Tungtrongchitr A."/>
            <person name="Zhong N."/>
            <person name="Liu Z."/>
            <person name="Tsui S.K."/>
        </authorList>
    </citation>
    <scope>NUCLEOTIDE SEQUENCE [LARGE SCALE GENOMIC DNA]</scope>
    <source>
        <strain evidence="2">Derp</strain>
    </source>
</reference>
<dbReference type="InterPro" id="IPR013087">
    <property type="entry name" value="Znf_C2H2_type"/>
</dbReference>
<organism evidence="2 3">
    <name type="scientific">Dermatophagoides pteronyssinus</name>
    <name type="common">European house dust mite</name>
    <dbReference type="NCBI Taxonomy" id="6956"/>
    <lineage>
        <taxon>Eukaryota</taxon>
        <taxon>Metazoa</taxon>
        <taxon>Ecdysozoa</taxon>
        <taxon>Arthropoda</taxon>
        <taxon>Chelicerata</taxon>
        <taxon>Arachnida</taxon>
        <taxon>Acari</taxon>
        <taxon>Acariformes</taxon>
        <taxon>Sarcoptiformes</taxon>
        <taxon>Astigmata</taxon>
        <taxon>Psoroptidia</taxon>
        <taxon>Analgoidea</taxon>
        <taxon>Pyroglyphidae</taxon>
        <taxon>Dermatophagoidinae</taxon>
        <taxon>Dermatophagoides</taxon>
    </lineage>
</organism>
<evidence type="ECO:0000313" key="2">
    <source>
        <dbReference type="EMBL" id="KAH9423602.1"/>
    </source>
</evidence>
<feature type="domain" description="C2H2-type" evidence="1">
    <location>
        <begin position="251"/>
        <end position="272"/>
    </location>
</feature>
<dbReference type="EMBL" id="NJHN03000031">
    <property type="protein sequence ID" value="KAH9423602.1"/>
    <property type="molecule type" value="Genomic_DNA"/>
</dbReference>
<protein>
    <recommendedName>
        <fullName evidence="1">C2H2-type domain-containing protein</fullName>
    </recommendedName>
</protein>
<accession>A0ABQ8JMA2</accession>
<name>A0ABQ8JMA2_DERPT</name>
<evidence type="ECO:0000259" key="1">
    <source>
        <dbReference type="PROSITE" id="PS00028"/>
    </source>
</evidence>
<comment type="caution">
    <text evidence="2">The sequence shown here is derived from an EMBL/GenBank/DDBJ whole genome shotgun (WGS) entry which is preliminary data.</text>
</comment>